<dbReference type="AlphaFoldDB" id="A0A7D5T294"/>
<organism evidence="1 2">
    <name type="scientific">Halosimplex pelagicum</name>
    <dbReference type="NCBI Taxonomy" id="869886"/>
    <lineage>
        <taxon>Archaea</taxon>
        <taxon>Methanobacteriati</taxon>
        <taxon>Methanobacteriota</taxon>
        <taxon>Stenosarchaea group</taxon>
        <taxon>Halobacteria</taxon>
        <taxon>Halobacteriales</taxon>
        <taxon>Haloarculaceae</taxon>
        <taxon>Halosimplex</taxon>
    </lineage>
</organism>
<dbReference type="RefSeq" id="WP_179920806.1">
    <property type="nucleotide sequence ID" value="NZ_CP058909.1"/>
</dbReference>
<dbReference type="EMBL" id="CP058909">
    <property type="protein sequence ID" value="QLH80991.1"/>
    <property type="molecule type" value="Genomic_DNA"/>
</dbReference>
<dbReference type="KEGG" id="hpel:HZS54_04780"/>
<sequence>MPGLRDKAILEIDLRDESGNVRTGKFFLQEDLNDSSELSKLFLLSNRGQYISEAFDVASDQIPDDILEGETENRRGYHVDGGAGTFGYNLTANVGPEEDPWGDGSAAAGAVNRYDASGDVALVAKKQVLEWYVGQAKTDSGNPARLHVGEWTDGSHGTDVGAYEHPLTVAITELNIDNDPDKPSAFNATITVEWTTPWAGAVDWAQDVVDDIAEIIPEF</sequence>
<evidence type="ECO:0000313" key="2">
    <source>
        <dbReference type="Proteomes" id="UP000509346"/>
    </source>
</evidence>
<proteinExistence type="predicted"/>
<evidence type="ECO:0000313" key="1">
    <source>
        <dbReference type="EMBL" id="QLH80991.1"/>
    </source>
</evidence>
<accession>A0A7D5T294</accession>
<name>A0A7D5T294_9EURY</name>
<keyword evidence="2" id="KW-1185">Reference proteome</keyword>
<protein>
    <submittedName>
        <fullName evidence="1">Uncharacterized protein</fullName>
    </submittedName>
</protein>
<dbReference type="Proteomes" id="UP000509346">
    <property type="component" value="Chromosome"/>
</dbReference>
<dbReference type="OrthoDB" id="328054at2157"/>
<gene>
    <name evidence="1" type="ORF">HZS54_04780</name>
</gene>
<dbReference type="GeneID" id="56081879"/>
<reference evidence="1 2" key="1">
    <citation type="submission" date="2020-07" db="EMBL/GenBank/DDBJ databases">
        <title>Halosimplex litoreum sp. nov. and Halosimplex rubrum sp. nov., isolated from different salt environments.</title>
        <authorList>
            <person name="Cui H."/>
        </authorList>
    </citation>
    <scope>NUCLEOTIDE SEQUENCE [LARGE SCALE GENOMIC DNA]</scope>
    <source>
        <strain evidence="1 2">R2</strain>
    </source>
</reference>